<protein>
    <recommendedName>
        <fullName evidence="1">N-acetyltransferase domain-containing protein</fullName>
    </recommendedName>
</protein>
<dbReference type="InterPro" id="IPR000182">
    <property type="entry name" value="GNAT_dom"/>
</dbReference>
<dbReference type="RefSeq" id="WP_067720383.1">
    <property type="nucleotide sequence ID" value="NZ_LPVJ01000072.1"/>
</dbReference>
<feature type="domain" description="N-acetyltransferase" evidence="1">
    <location>
        <begin position="16"/>
        <end position="168"/>
    </location>
</feature>
<dbReference type="EMBL" id="LPVJ01000072">
    <property type="protein sequence ID" value="KUO94593.1"/>
    <property type="molecule type" value="Genomic_DNA"/>
</dbReference>
<dbReference type="PANTHER" id="PTHR43792">
    <property type="entry name" value="GNAT FAMILY, PUTATIVE (AFU_ORTHOLOGUE AFUA_3G00765)-RELATED-RELATED"/>
    <property type="match status" value="1"/>
</dbReference>
<dbReference type="PROSITE" id="PS51186">
    <property type="entry name" value="GNAT"/>
    <property type="match status" value="1"/>
</dbReference>
<dbReference type="Proteomes" id="UP000053557">
    <property type="component" value="Unassembled WGS sequence"/>
</dbReference>
<dbReference type="PANTHER" id="PTHR43792:SF13">
    <property type="entry name" value="ACETYLTRANSFERASE"/>
    <property type="match status" value="1"/>
</dbReference>
<evidence type="ECO:0000313" key="3">
    <source>
        <dbReference type="Proteomes" id="UP000053557"/>
    </source>
</evidence>
<evidence type="ECO:0000313" key="2">
    <source>
        <dbReference type="EMBL" id="KUO94593.1"/>
    </source>
</evidence>
<evidence type="ECO:0000259" key="1">
    <source>
        <dbReference type="PROSITE" id="PS51186"/>
    </source>
</evidence>
<dbReference type="SUPFAM" id="SSF55729">
    <property type="entry name" value="Acyl-CoA N-acyltransferases (Nat)"/>
    <property type="match status" value="1"/>
</dbReference>
<gene>
    <name evidence="2" type="ORF">ATW55_04160</name>
</gene>
<dbReference type="InterPro" id="IPR016181">
    <property type="entry name" value="Acyl_CoA_acyltransferase"/>
</dbReference>
<dbReference type="AlphaFoldDB" id="A0A117SX02"/>
<dbReference type="GO" id="GO:0016747">
    <property type="term" value="F:acyltransferase activity, transferring groups other than amino-acyl groups"/>
    <property type="evidence" value="ECO:0007669"/>
    <property type="project" value="InterPro"/>
</dbReference>
<dbReference type="CDD" id="cd04301">
    <property type="entry name" value="NAT_SF"/>
    <property type="match status" value="1"/>
</dbReference>
<organism evidence="2 3">
    <name type="scientific">Ferroacidibacillus organovorans</name>
    <dbReference type="NCBI Taxonomy" id="1765683"/>
    <lineage>
        <taxon>Bacteria</taxon>
        <taxon>Bacillati</taxon>
        <taxon>Bacillota</taxon>
        <taxon>Bacilli</taxon>
        <taxon>Bacillales</taxon>
        <taxon>Alicyclobacillaceae</taxon>
        <taxon>Ferroacidibacillus</taxon>
    </lineage>
</organism>
<proteinExistence type="predicted"/>
<dbReference type="Gene3D" id="3.40.630.30">
    <property type="match status" value="1"/>
</dbReference>
<accession>A0A117SX02</accession>
<reference evidence="2 3" key="1">
    <citation type="submission" date="2015-12" db="EMBL/GenBank/DDBJ databases">
        <title>Draft genome sequence of Acidibacillus ferrooxidans ITV001, isolated from a chalcopyrite acid mine drainage site in Brazil.</title>
        <authorList>
            <person name="Dall'Agnol H."/>
            <person name="Nancucheo I."/>
            <person name="Johnson B."/>
            <person name="Oliveira R."/>
            <person name="Leite L."/>
            <person name="Pylro V."/>
            <person name="Nunes G.L."/>
            <person name="Tzotzos G."/>
            <person name="Fernandes G.R."/>
            <person name="Dutra J."/>
            <person name="Orellana S.C."/>
            <person name="Oliveira G."/>
        </authorList>
    </citation>
    <scope>NUCLEOTIDE SEQUENCE [LARGE SCALE GENOMIC DNA]</scope>
    <source>
        <strain evidence="3">ITV01</strain>
    </source>
</reference>
<dbReference type="OrthoDB" id="9802340at2"/>
<name>A0A117SX02_9BACL</name>
<dbReference type="InterPro" id="IPR051531">
    <property type="entry name" value="N-acetyltransferase"/>
</dbReference>
<keyword evidence="3" id="KW-1185">Reference proteome</keyword>
<dbReference type="Pfam" id="PF13302">
    <property type="entry name" value="Acetyltransf_3"/>
    <property type="match status" value="1"/>
</dbReference>
<comment type="caution">
    <text evidence="2">The sequence shown here is derived from an EMBL/GenBank/DDBJ whole genome shotgun (WGS) entry which is preliminary data.</text>
</comment>
<sequence>MTNLVTKRLRMVSWNQELVLAAIEDKSRLSQILELEVPHDFPSDPVREFLLPMTLEELERDPSIGQWSGMIVHVSNSILIGTMGFKSSPDELGNVEIGYDIIPKYQGQGYATEMAQALIEWAFHQSNVNSVTAECLVTNTPSVRVLEKVGMKKLSQVEDMIYWKIDKR</sequence>